<keyword evidence="2" id="KW-1185">Reference proteome</keyword>
<protein>
    <recommendedName>
        <fullName evidence="3">Sulfotransferase domain-containing protein</fullName>
    </recommendedName>
</protein>
<dbReference type="Gene3D" id="3.40.50.300">
    <property type="entry name" value="P-loop containing nucleotide triphosphate hydrolases"/>
    <property type="match status" value="1"/>
</dbReference>
<dbReference type="OrthoDB" id="981508at2"/>
<sequence>MRRPELFGSAGTKEVNFFGEVKQRGRSAYLSRFPAEEHRKILLDASPSYIQNRDDSADRIRSVLEADAVTIAILVRDPVETFFSHYLHELKSTIGRPSWRRQPRPATFRLEDPAVTARYLRPRAPAVARFRAVFGEACLGFPMGALFDGSLRARLGAVLGAELAPFDGSEVINRGGFVPRYLWGGPRGLVLEQDGRPFRVPPRALVFVAEERSELQAYATAEEAAAFQRLGESFTREIALDRAALQPLLEDHLAVCAALGLEPIRRSVEDAVRLAAPEARLSERVLERLPVI</sequence>
<dbReference type="Proteomes" id="UP000245765">
    <property type="component" value="Unassembled WGS sequence"/>
</dbReference>
<organism evidence="1 2">
    <name type="scientific">Falsiroseomonas bella</name>
    <dbReference type="NCBI Taxonomy" id="2184016"/>
    <lineage>
        <taxon>Bacteria</taxon>
        <taxon>Pseudomonadati</taxon>
        <taxon>Pseudomonadota</taxon>
        <taxon>Alphaproteobacteria</taxon>
        <taxon>Acetobacterales</taxon>
        <taxon>Roseomonadaceae</taxon>
        <taxon>Falsiroseomonas</taxon>
    </lineage>
</organism>
<dbReference type="EMBL" id="QGNA01000004">
    <property type="protein sequence ID" value="PWS35328.1"/>
    <property type="molecule type" value="Genomic_DNA"/>
</dbReference>
<dbReference type="SUPFAM" id="SSF52540">
    <property type="entry name" value="P-loop containing nucleoside triphosphate hydrolases"/>
    <property type="match status" value="1"/>
</dbReference>
<evidence type="ECO:0000313" key="1">
    <source>
        <dbReference type="EMBL" id="PWS35328.1"/>
    </source>
</evidence>
<gene>
    <name evidence="1" type="ORF">DFH01_16980</name>
</gene>
<dbReference type="InterPro" id="IPR027417">
    <property type="entry name" value="P-loop_NTPase"/>
</dbReference>
<evidence type="ECO:0000313" key="2">
    <source>
        <dbReference type="Proteomes" id="UP000245765"/>
    </source>
</evidence>
<accession>A0A317FCR2</accession>
<proteinExistence type="predicted"/>
<dbReference type="RefSeq" id="WP_109871695.1">
    <property type="nucleotide sequence ID" value="NZ_QGNA01000004.1"/>
</dbReference>
<evidence type="ECO:0008006" key="3">
    <source>
        <dbReference type="Google" id="ProtNLM"/>
    </source>
</evidence>
<reference evidence="2" key="1">
    <citation type="submission" date="2018-05" db="EMBL/GenBank/DDBJ databases">
        <authorList>
            <person name="Du Z."/>
            <person name="Wang X."/>
        </authorList>
    </citation>
    <scope>NUCLEOTIDE SEQUENCE [LARGE SCALE GENOMIC DNA]</scope>
    <source>
        <strain evidence="2">CQN31</strain>
    </source>
</reference>
<comment type="caution">
    <text evidence="1">The sequence shown here is derived from an EMBL/GenBank/DDBJ whole genome shotgun (WGS) entry which is preliminary data.</text>
</comment>
<name>A0A317FCR2_9PROT</name>
<dbReference type="AlphaFoldDB" id="A0A317FCR2"/>